<dbReference type="EMBL" id="JABFNT010000050">
    <property type="protein sequence ID" value="NOJ80089.1"/>
    <property type="molecule type" value="Genomic_DNA"/>
</dbReference>
<protein>
    <submittedName>
        <fullName evidence="1">Uncharacterized protein</fullName>
    </submittedName>
</protein>
<evidence type="ECO:0000313" key="1">
    <source>
        <dbReference type="EMBL" id="NOJ80089.1"/>
    </source>
</evidence>
<accession>A0A7Y4IJ44</accession>
<organism evidence="1 2">
    <name type="scientific">Myxococcus xanthus</name>
    <dbReference type="NCBI Taxonomy" id="34"/>
    <lineage>
        <taxon>Bacteria</taxon>
        <taxon>Pseudomonadati</taxon>
        <taxon>Myxococcota</taxon>
        <taxon>Myxococcia</taxon>
        <taxon>Myxococcales</taxon>
        <taxon>Cystobacterineae</taxon>
        <taxon>Myxococcaceae</taxon>
        <taxon>Myxococcus</taxon>
    </lineage>
</organism>
<proteinExistence type="predicted"/>
<dbReference type="AlphaFoldDB" id="A0A7Y4IJ44"/>
<reference evidence="1 2" key="1">
    <citation type="submission" date="2020-05" db="EMBL/GenBank/DDBJ databases">
        <authorList>
            <person name="Whitworth D."/>
        </authorList>
    </citation>
    <scope>NUCLEOTIDE SEQUENCE [LARGE SCALE GENOMIC DNA]</scope>
    <source>
        <strain evidence="1 2">AM005</strain>
    </source>
</reference>
<sequence length="132" mass="14205">MLPACSVEAMPPPALSLVAPTPSRSADPVRLAVEQLARSLPARTDAAVLVDLLEDDLREGLDALGEVEAHFTDLLDTLRTEAVTPAALVESGDDLRVLQQLDSLHDAVVRLRKRLSQAASMNRLAHAPVRSR</sequence>
<gene>
    <name evidence="1" type="ORF">HNV28_17390</name>
</gene>
<name>A0A7Y4IJ44_MYXXA</name>
<comment type="caution">
    <text evidence="1">The sequence shown here is derived from an EMBL/GenBank/DDBJ whole genome shotgun (WGS) entry which is preliminary data.</text>
</comment>
<evidence type="ECO:0000313" key="2">
    <source>
        <dbReference type="Proteomes" id="UP000533080"/>
    </source>
</evidence>
<dbReference type="Proteomes" id="UP000533080">
    <property type="component" value="Unassembled WGS sequence"/>
</dbReference>